<sequence length="81" mass="9263">MRYIFSVFLAINRMDCPSRFLEILFPMVNAIMQRGKGKGYAIGVPVGPAIVHCALRNYSMQTYKHSSCVVKLRRDSLLILR</sequence>
<reference evidence="2" key="1">
    <citation type="journal article" date="2023" name="Nat. Plants">
        <title>Single-cell RNA sequencing provides a high-resolution roadmap for understanding the multicellular compartmentation of specialized metabolism.</title>
        <authorList>
            <person name="Sun S."/>
            <person name="Shen X."/>
            <person name="Li Y."/>
            <person name="Li Y."/>
            <person name="Wang S."/>
            <person name="Li R."/>
            <person name="Zhang H."/>
            <person name="Shen G."/>
            <person name="Guo B."/>
            <person name="Wei J."/>
            <person name="Xu J."/>
            <person name="St-Pierre B."/>
            <person name="Chen S."/>
            <person name="Sun C."/>
        </authorList>
    </citation>
    <scope>NUCLEOTIDE SEQUENCE [LARGE SCALE GENOMIC DNA]</scope>
</reference>
<keyword evidence="2" id="KW-1185">Reference proteome</keyword>
<evidence type="ECO:0000313" key="2">
    <source>
        <dbReference type="Proteomes" id="UP001060085"/>
    </source>
</evidence>
<dbReference type="Proteomes" id="UP001060085">
    <property type="component" value="Linkage Group LG06"/>
</dbReference>
<name>A0ACC0ADR0_CATRO</name>
<protein>
    <submittedName>
        <fullName evidence="1">Uncharacterized protein</fullName>
    </submittedName>
</protein>
<dbReference type="EMBL" id="CM044706">
    <property type="protein sequence ID" value="KAI5658886.1"/>
    <property type="molecule type" value="Genomic_DNA"/>
</dbReference>
<comment type="caution">
    <text evidence="1">The sequence shown here is derived from an EMBL/GenBank/DDBJ whole genome shotgun (WGS) entry which is preliminary data.</text>
</comment>
<evidence type="ECO:0000313" key="1">
    <source>
        <dbReference type="EMBL" id="KAI5658886.1"/>
    </source>
</evidence>
<accession>A0ACC0ADR0</accession>
<proteinExistence type="predicted"/>
<organism evidence="1 2">
    <name type="scientific">Catharanthus roseus</name>
    <name type="common">Madagascar periwinkle</name>
    <name type="synonym">Vinca rosea</name>
    <dbReference type="NCBI Taxonomy" id="4058"/>
    <lineage>
        <taxon>Eukaryota</taxon>
        <taxon>Viridiplantae</taxon>
        <taxon>Streptophyta</taxon>
        <taxon>Embryophyta</taxon>
        <taxon>Tracheophyta</taxon>
        <taxon>Spermatophyta</taxon>
        <taxon>Magnoliopsida</taxon>
        <taxon>eudicotyledons</taxon>
        <taxon>Gunneridae</taxon>
        <taxon>Pentapetalae</taxon>
        <taxon>asterids</taxon>
        <taxon>lamiids</taxon>
        <taxon>Gentianales</taxon>
        <taxon>Apocynaceae</taxon>
        <taxon>Rauvolfioideae</taxon>
        <taxon>Vinceae</taxon>
        <taxon>Catharanthinae</taxon>
        <taxon>Catharanthus</taxon>
    </lineage>
</organism>
<gene>
    <name evidence="1" type="ORF">M9H77_27679</name>
</gene>